<dbReference type="RefSeq" id="WP_065211277.1">
    <property type="nucleotide sequence ID" value="NZ_CP016179.1"/>
</dbReference>
<evidence type="ECO:0000313" key="3">
    <source>
        <dbReference type="Proteomes" id="UP000092018"/>
    </source>
</evidence>
<dbReference type="EMBL" id="CP016179">
    <property type="protein sequence ID" value="ANO35518.1"/>
    <property type="molecule type" value="Genomic_DNA"/>
</dbReference>
<evidence type="ECO:0000313" key="2">
    <source>
        <dbReference type="EMBL" id="ANO35518.1"/>
    </source>
</evidence>
<evidence type="ECO:0008006" key="4">
    <source>
        <dbReference type="Google" id="ProtNLM"/>
    </source>
</evidence>
<keyword evidence="2" id="KW-0614">Plasmid</keyword>
<sequence length="154" mass="17171">MNKLSLLFILTLTSISTTAFADTNIEDFELILGARSFHLLTDVEENEWNPSIGIGYKDVAVIYTHKNSYNNPALYAFWNPKIHENKWMDFGFALGGALGYKAEEPFKNGTAKNFTIGPVLPLAGLALNLHPTENITLKTTWCVNVIMTALSIQF</sequence>
<accession>A0AAN0XZM8</accession>
<proteinExistence type="predicted"/>
<organism evidence="2 3">
    <name type="scientific">Vibrio breoganii</name>
    <dbReference type="NCBI Taxonomy" id="553239"/>
    <lineage>
        <taxon>Bacteria</taxon>
        <taxon>Pseudomonadati</taxon>
        <taxon>Pseudomonadota</taxon>
        <taxon>Gammaproteobacteria</taxon>
        <taxon>Vibrionales</taxon>
        <taxon>Vibrionaceae</taxon>
        <taxon>Vibrio</taxon>
    </lineage>
</organism>
<keyword evidence="1" id="KW-0732">Signal</keyword>
<feature type="chain" id="PRO_5042906528" description="Sn-glycerol-3-phosphate transporter" evidence="1">
    <location>
        <begin position="22"/>
        <end position="154"/>
    </location>
</feature>
<dbReference type="Proteomes" id="UP000092018">
    <property type="component" value="Plasmid unnamed1"/>
</dbReference>
<geneLocation type="plasmid" evidence="2 3">
    <name>unnamed1</name>
</geneLocation>
<protein>
    <recommendedName>
        <fullName evidence="4">Sn-glycerol-3-phosphate transporter</fullName>
    </recommendedName>
</protein>
<gene>
    <name evidence="2" type="ORF">A6E01_20100</name>
</gene>
<dbReference type="KEGG" id="vbr:A6E01_20100"/>
<feature type="signal peptide" evidence="1">
    <location>
        <begin position="1"/>
        <end position="21"/>
    </location>
</feature>
<evidence type="ECO:0000256" key="1">
    <source>
        <dbReference type="SAM" id="SignalP"/>
    </source>
</evidence>
<name>A0AAN0XZM8_9VIBR</name>
<dbReference type="AlphaFoldDB" id="A0AAN0XZM8"/>
<reference evidence="2 3" key="1">
    <citation type="submission" date="2016-06" db="EMBL/GenBank/DDBJ databases">
        <title>Adaptive Radiation by Waves of Gene Transfer Leads to Fine-Scale Resource Partitioning in Marine Microbes.</title>
        <authorList>
            <person name="Hehemann J.-H."/>
            <person name="Arevalo P."/>
            <person name="Datta M.S."/>
            <person name="Yu X."/>
            <person name="Corzett C."/>
            <person name="Henschel A."/>
            <person name="Preheim S.P."/>
            <person name="Timberlake S."/>
            <person name="Alm E.J."/>
            <person name="Polz M.F."/>
        </authorList>
    </citation>
    <scope>NUCLEOTIDE SEQUENCE [LARGE SCALE GENOMIC DNA]</scope>
    <source>
        <strain evidence="2 3">FF50</strain>
        <plasmid evidence="2 3">unnamed1</plasmid>
    </source>
</reference>